<accession>R9HT98</accession>
<dbReference type="Proteomes" id="UP000014212">
    <property type="component" value="Unassembled WGS sequence"/>
</dbReference>
<protein>
    <submittedName>
        <fullName evidence="1">Uncharacterized protein</fullName>
    </submittedName>
</protein>
<dbReference type="RefSeq" id="WP_016273853.1">
    <property type="nucleotide sequence ID" value="NZ_KE159487.1"/>
</dbReference>
<proteinExistence type="predicted"/>
<evidence type="ECO:0000313" key="2">
    <source>
        <dbReference type="Proteomes" id="UP000014212"/>
    </source>
</evidence>
<comment type="caution">
    <text evidence="1">The sequence shown here is derived from an EMBL/GenBank/DDBJ whole genome shotgun (WGS) entry which is preliminary data.</text>
</comment>
<reference evidence="1 2" key="1">
    <citation type="submission" date="2013-04" db="EMBL/GenBank/DDBJ databases">
        <title>The Genome Sequence of Bacteroides uniformis dnLKV2.</title>
        <authorList>
            <consortium name="The Broad Institute Genomics Platform"/>
            <consortium name="The Broad Institute Genome Sequencing Center for Infectious Disease"/>
            <person name="Earl A."/>
            <person name="Xavier R."/>
            <person name="Kuhn K."/>
            <person name="Stappenbeck T."/>
            <person name="Walker B."/>
            <person name="Young S."/>
            <person name="Zeng Q."/>
            <person name="Gargeya S."/>
            <person name="Fitzgerald M."/>
            <person name="Haas B."/>
            <person name="Abouelleil A."/>
            <person name="Allen A.W."/>
            <person name="Alvarado L."/>
            <person name="Arachchi H.M."/>
            <person name="Berlin A.M."/>
            <person name="Chapman S.B."/>
            <person name="Gainer-Dewar J."/>
            <person name="Goldberg J."/>
            <person name="Griggs A."/>
            <person name="Gujja S."/>
            <person name="Hansen M."/>
            <person name="Howarth C."/>
            <person name="Imamovic A."/>
            <person name="Ireland A."/>
            <person name="Larimer J."/>
            <person name="McCowan C."/>
            <person name="Murphy C."/>
            <person name="Pearson M."/>
            <person name="Poon T.W."/>
            <person name="Priest M."/>
            <person name="Roberts A."/>
            <person name="Saif S."/>
            <person name="Shea T."/>
            <person name="Sisk P."/>
            <person name="Sykes S."/>
            <person name="Wortman J."/>
            <person name="Nusbaum C."/>
            <person name="Birren B."/>
        </authorList>
    </citation>
    <scope>NUCLEOTIDE SEQUENCE [LARGE SCALE GENOMIC DNA]</scope>
    <source>
        <strain evidence="2">dnLKV2</strain>
    </source>
</reference>
<name>R9HT98_BACUN</name>
<sequence length="134" mass="16128">MNEAKTNQEEVLKIFKSEYEGILRRYERDVERYALKMNENYEQFFCWHGGTMYKIQINLKAIRELRHLTSWDSTDKIKMALENHIRNIELTLIEGSQYPTSTNLLHNVADILGREAKQRLREDLQRLLYTITYK</sequence>
<dbReference type="EMBL" id="ASSO01000009">
    <property type="protein sequence ID" value="EOS07223.1"/>
    <property type="molecule type" value="Genomic_DNA"/>
</dbReference>
<organism evidence="1 2">
    <name type="scientific">Bacteroides uniformis dnLKV2</name>
    <dbReference type="NCBI Taxonomy" id="1235787"/>
    <lineage>
        <taxon>Bacteria</taxon>
        <taxon>Pseudomonadati</taxon>
        <taxon>Bacteroidota</taxon>
        <taxon>Bacteroidia</taxon>
        <taxon>Bacteroidales</taxon>
        <taxon>Bacteroidaceae</taxon>
        <taxon>Bacteroides</taxon>
    </lineage>
</organism>
<gene>
    <name evidence="1" type="ORF">C801_03000</name>
</gene>
<evidence type="ECO:0000313" key="1">
    <source>
        <dbReference type="EMBL" id="EOS07223.1"/>
    </source>
</evidence>
<dbReference type="AlphaFoldDB" id="R9HT98"/>
<dbReference type="HOGENOM" id="CLU_1871320_0_0_10"/>
<dbReference type="PATRIC" id="fig|1235787.3.peg.3045"/>